<keyword evidence="2" id="KW-1185">Reference proteome</keyword>
<accession>A0A158A4K3</accession>
<keyword evidence="1" id="KW-0808">Transferase</keyword>
<dbReference type="PANTHER" id="PTHR13061:SF29">
    <property type="entry name" value="GAMMA CARBONIC ANHYDRASE-LIKE 1, MITOCHONDRIAL-RELATED"/>
    <property type="match status" value="1"/>
</dbReference>
<evidence type="ECO:0000313" key="2">
    <source>
        <dbReference type="Proteomes" id="UP000071859"/>
    </source>
</evidence>
<dbReference type="Proteomes" id="UP000071859">
    <property type="component" value="Unassembled WGS sequence"/>
</dbReference>
<proteinExistence type="predicted"/>
<sequence>MTTERVSDMALYAIGPRRPCVHPRAYVSEHAVVIGDVDIAEGASVWPGAVLRGDNEKISIGRDVNVQDGAIIHADPGFPVTIEAGVSIGHQAMLHGCFVGEHSLIGLQAVVLNGATVGARSLVGAAALLGERKSYPERSLIVGAPAKVVRELSDDVIAQLRANADDYRARAQMYSTELKRIG</sequence>
<gene>
    <name evidence="1" type="ORF">AWB78_01173</name>
</gene>
<protein>
    <submittedName>
        <fullName evidence="1">Hexapeptide repeat-containing transferase</fullName>
    </submittedName>
</protein>
<dbReference type="InterPro" id="IPR047324">
    <property type="entry name" value="LbH_gamma_CA-like"/>
</dbReference>
<dbReference type="InterPro" id="IPR050484">
    <property type="entry name" value="Transf_Hexapept/Carb_Anhydrase"/>
</dbReference>
<organism evidence="1 2">
    <name type="scientific">Caballeronia calidae</name>
    <dbReference type="NCBI Taxonomy" id="1777139"/>
    <lineage>
        <taxon>Bacteria</taxon>
        <taxon>Pseudomonadati</taxon>
        <taxon>Pseudomonadota</taxon>
        <taxon>Betaproteobacteria</taxon>
        <taxon>Burkholderiales</taxon>
        <taxon>Burkholderiaceae</taxon>
        <taxon>Caballeronia</taxon>
    </lineage>
</organism>
<name>A0A158A4K3_9BURK</name>
<evidence type="ECO:0000313" key="1">
    <source>
        <dbReference type="EMBL" id="SAK52027.1"/>
    </source>
</evidence>
<dbReference type="EMBL" id="FCOX02000004">
    <property type="protein sequence ID" value="SAK52027.1"/>
    <property type="molecule type" value="Genomic_DNA"/>
</dbReference>
<dbReference type="InterPro" id="IPR011004">
    <property type="entry name" value="Trimer_LpxA-like_sf"/>
</dbReference>
<reference evidence="1" key="1">
    <citation type="submission" date="2016-01" db="EMBL/GenBank/DDBJ databases">
        <authorList>
            <person name="Peeters C."/>
        </authorList>
    </citation>
    <scope>NUCLEOTIDE SEQUENCE</scope>
    <source>
        <strain evidence="1">LMG 29321</strain>
    </source>
</reference>
<dbReference type="Gene3D" id="2.160.10.10">
    <property type="entry name" value="Hexapeptide repeat proteins"/>
    <property type="match status" value="1"/>
</dbReference>
<dbReference type="PANTHER" id="PTHR13061">
    <property type="entry name" value="DYNACTIN SUBUNIT P25"/>
    <property type="match status" value="1"/>
</dbReference>
<dbReference type="GO" id="GO:0016740">
    <property type="term" value="F:transferase activity"/>
    <property type="evidence" value="ECO:0007669"/>
    <property type="project" value="UniProtKB-KW"/>
</dbReference>
<dbReference type="CDD" id="cd04645">
    <property type="entry name" value="LbH_gamma_CA_like"/>
    <property type="match status" value="1"/>
</dbReference>
<dbReference type="SUPFAM" id="SSF51161">
    <property type="entry name" value="Trimeric LpxA-like enzymes"/>
    <property type="match status" value="1"/>
</dbReference>
<comment type="caution">
    <text evidence="1">The sequence shown here is derived from an EMBL/GenBank/DDBJ whole genome shotgun (WGS) entry which is preliminary data.</text>
</comment>
<dbReference type="AlphaFoldDB" id="A0A158A4K3"/>